<reference evidence="3 4" key="1">
    <citation type="submission" date="2018-05" db="EMBL/GenBank/DDBJ databases">
        <title>Reference genomes for bee gut microbiota database.</title>
        <authorList>
            <person name="Ellegaard K.M."/>
        </authorList>
    </citation>
    <scope>NUCLEOTIDE SEQUENCE [LARGE SCALE GENOMIC DNA]</scope>
    <source>
        <strain evidence="3 4">ESL0284</strain>
    </source>
</reference>
<keyword evidence="4" id="KW-1185">Reference proteome</keyword>
<keyword evidence="1" id="KW-1133">Transmembrane helix</keyword>
<evidence type="ECO:0000259" key="2">
    <source>
        <dbReference type="Pfam" id="PF22479"/>
    </source>
</evidence>
<name>A0A318MXP2_9PROT</name>
<dbReference type="InterPro" id="IPR054252">
    <property type="entry name" value="Pam3_gp18"/>
</dbReference>
<dbReference type="Pfam" id="PF22479">
    <property type="entry name" value="Pam3_gp18"/>
    <property type="match status" value="1"/>
</dbReference>
<feature type="transmembrane region" description="Helical" evidence="1">
    <location>
        <begin position="33"/>
        <end position="53"/>
    </location>
</feature>
<dbReference type="EMBL" id="QGLT01000004">
    <property type="protein sequence ID" value="PXY99867.1"/>
    <property type="molecule type" value="Genomic_DNA"/>
</dbReference>
<keyword evidence="1" id="KW-0472">Membrane</keyword>
<evidence type="ECO:0000256" key="1">
    <source>
        <dbReference type="SAM" id="Phobius"/>
    </source>
</evidence>
<dbReference type="OrthoDB" id="6444802at2"/>
<feature type="domain" description="Cyanophage baseplate Pam3 plug gp18" evidence="2">
    <location>
        <begin position="1"/>
        <end position="96"/>
    </location>
</feature>
<evidence type="ECO:0000313" key="4">
    <source>
        <dbReference type="Proteomes" id="UP000247565"/>
    </source>
</evidence>
<keyword evidence="1" id="KW-0812">Transmembrane</keyword>
<accession>A0A318MXP2</accession>
<comment type="caution">
    <text evidence="3">The sequence shown here is derived from an EMBL/GenBank/DDBJ whole genome shotgun (WGS) entry which is preliminary data.</text>
</comment>
<gene>
    <name evidence="3" type="ORF">DK869_08010</name>
</gene>
<dbReference type="GeneID" id="83702433"/>
<organism evidence="3 4">
    <name type="scientific">Commensalibacter melissae</name>
    <dbReference type="NCBI Taxonomy" id="2070537"/>
    <lineage>
        <taxon>Bacteria</taxon>
        <taxon>Pseudomonadati</taxon>
        <taxon>Pseudomonadota</taxon>
        <taxon>Alphaproteobacteria</taxon>
        <taxon>Acetobacterales</taxon>
        <taxon>Acetobacteraceae</taxon>
    </lineage>
</organism>
<proteinExistence type="predicted"/>
<sequence>MQLIQISPIEAQQFILTLEGMDYRFRLLDRGNVGVFLDVYYGAVPLLTGILCLDRVRLIRSAYLEFPGDLMFVDQQGFNHPSYKDFGNRYLLYYLESGIDDGIGI</sequence>
<dbReference type="AlphaFoldDB" id="A0A318MXP2"/>
<dbReference type="Proteomes" id="UP000247565">
    <property type="component" value="Unassembled WGS sequence"/>
</dbReference>
<dbReference type="RefSeq" id="WP_110439487.1">
    <property type="nucleotide sequence ID" value="NZ_CP033087.1"/>
</dbReference>
<evidence type="ECO:0000313" key="3">
    <source>
        <dbReference type="EMBL" id="PXY99867.1"/>
    </source>
</evidence>
<protein>
    <recommendedName>
        <fullName evidence="2">Cyanophage baseplate Pam3 plug gp18 domain-containing protein</fullName>
    </recommendedName>
</protein>